<keyword evidence="2" id="KW-1185">Reference proteome</keyword>
<dbReference type="AlphaFoldDB" id="A0A4Y7J385"/>
<sequence length="79" mass="8997">MALGKFLMGIGQKSKETIPPHLRKFAKEVSQIKERSIHIFDNPSLRQEHNTSIKPYTVSRGLSTIYTMNTKSYGSDNKD</sequence>
<dbReference type="Gramene" id="RZC54105">
    <property type="protein sequence ID" value="RZC54105"/>
    <property type="gene ID" value="C5167_012959"/>
</dbReference>
<dbReference type="EMBL" id="CM010717">
    <property type="protein sequence ID" value="RZC54105.1"/>
    <property type="molecule type" value="Genomic_DNA"/>
</dbReference>
<name>A0A4Y7J385_PAPSO</name>
<reference evidence="1 2" key="1">
    <citation type="journal article" date="2018" name="Science">
        <title>The opium poppy genome and morphinan production.</title>
        <authorList>
            <person name="Guo L."/>
            <person name="Winzer T."/>
            <person name="Yang X."/>
            <person name="Li Y."/>
            <person name="Ning Z."/>
            <person name="He Z."/>
            <person name="Teodor R."/>
            <person name="Lu Y."/>
            <person name="Bowser T.A."/>
            <person name="Graham I.A."/>
            <person name="Ye K."/>
        </authorList>
    </citation>
    <scope>NUCLEOTIDE SEQUENCE [LARGE SCALE GENOMIC DNA]</scope>
    <source>
        <strain evidence="2">cv. HN1</strain>
        <tissue evidence="1">Leaves</tissue>
    </source>
</reference>
<dbReference type="Proteomes" id="UP000316621">
    <property type="component" value="Chromosome 3"/>
</dbReference>
<accession>A0A4Y7J385</accession>
<gene>
    <name evidence="1" type="ORF">C5167_012959</name>
</gene>
<protein>
    <submittedName>
        <fullName evidence="1">Uncharacterized protein</fullName>
    </submittedName>
</protein>
<proteinExistence type="predicted"/>
<organism evidence="1 2">
    <name type="scientific">Papaver somniferum</name>
    <name type="common">Opium poppy</name>
    <dbReference type="NCBI Taxonomy" id="3469"/>
    <lineage>
        <taxon>Eukaryota</taxon>
        <taxon>Viridiplantae</taxon>
        <taxon>Streptophyta</taxon>
        <taxon>Embryophyta</taxon>
        <taxon>Tracheophyta</taxon>
        <taxon>Spermatophyta</taxon>
        <taxon>Magnoliopsida</taxon>
        <taxon>Ranunculales</taxon>
        <taxon>Papaveraceae</taxon>
        <taxon>Papaveroideae</taxon>
        <taxon>Papaver</taxon>
    </lineage>
</organism>
<evidence type="ECO:0000313" key="1">
    <source>
        <dbReference type="EMBL" id="RZC54105.1"/>
    </source>
</evidence>
<evidence type="ECO:0000313" key="2">
    <source>
        <dbReference type="Proteomes" id="UP000316621"/>
    </source>
</evidence>